<evidence type="ECO:0000256" key="3">
    <source>
        <dbReference type="ARBA" id="ARBA00012856"/>
    </source>
</evidence>
<dbReference type="GO" id="GO:0046654">
    <property type="term" value="P:tetrahydrofolate biosynthetic process"/>
    <property type="evidence" value="ECO:0007669"/>
    <property type="project" value="UniProtKB-UniPathway"/>
</dbReference>
<name>A0A1F5EIY1_9BACT</name>
<dbReference type="AlphaFoldDB" id="A0A1F5EIY1"/>
<dbReference type="PANTHER" id="PTHR48069:SF3">
    <property type="entry name" value="DIHYDROFOLATE REDUCTASE"/>
    <property type="match status" value="1"/>
</dbReference>
<dbReference type="Pfam" id="PF00186">
    <property type="entry name" value="DHFR_1"/>
    <property type="match status" value="1"/>
</dbReference>
<dbReference type="GO" id="GO:0046655">
    <property type="term" value="P:folic acid metabolic process"/>
    <property type="evidence" value="ECO:0007669"/>
    <property type="project" value="TreeGrafter"/>
</dbReference>
<evidence type="ECO:0000313" key="10">
    <source>
        <dbReference type="Proteomes" id="UP000179003"/>
    </source>
</evidence>
<reference evidence="9 10" key="1">
    <citation type="journal article" date="2016" name="Nat. Commun.">
        <title>Thousands of microbial genomes shed light on interconnected biogeochemical processes in an aquifer system.</title>
        <authorList>
            <person name="Anantharaman K."/>
            <person name="Brown C.T."/>
            <person name="Hug L.A."/>
            <person name="Sharon I."/>
            <person name="Castelle C.J."/>
            <person name="Probst A.J."/>
            <person name="Thomas B.C."/>
            <person name="Singh A."/>
            <person name="Wilkins M.J."/>
            <person name="Karaoz U."/>
            <person name="Brodie E.L."/>
            <person name="Williams K.H."/>
            <person name="Hubbard S.S."/>
            <person name="Banfield J.F."/>
        </authorList>
    </citation>
    <scope>NUCLEOTIDE SEQUENCE [LARGE SCALE GENOMIC DNA]</scope>
</reference>
<dbReference type="Gene3D" id="3.40.430.10">
    <property type="entry name" value="Dihydrofolate Reductase, subunit A"/>
    <property type="match status" value="1"/>
</dbReference>
<accession>A0A1F5EIY1</accession>
<comment type="pathway">
    <text evidence="1">Cofactor biosynthesis; tetrahydrofolate biosynthesis; 5,6,7,8-tetrahydrofolate from 7,8-dihydrofolate: step 1/1.</text>
</comment>
<dbReference type="UniPathway" id="UPA00077">
    <property type="reaction ID" value="UER00158"/>
</dbReference>
<dbReference type="GO" id="GO:0004146">
    <property type="term" value="F:dihydrofolate reductase activity"/>
    <property type="evidence" value="ECO:0007669"/>
    <property type="project" value="UniProtKB-EC"/>
</dbReference>
<protein>
    <recommendedName>
        <fullName evidence="3">dihydrofolate reductase</fullName>
        <ecNumber evidence="3">1.5.1.3</ecNumber>
    </recommendedName>
</protein>
<comment type="similarity">
    <text evidence="2 7">Belongs to the dihydrofolate reductase family.</text>
</comment>
<evidence type="ECO:0000256" key="1">
    <source>
        <dbReference type="ARBA" id="ARBA00004903"/>
    </source>
</evidence>
<dbReference type="InterPro" id="IPR024072">
    <property type="entry name" value="DHFR-like_dom_sf"/>
</dbReference>
<dbReference type="InterPro" id="IPR012259">
    <property type="entry name" value="DHFR"/>
</dbReference>
<keyword evidence="4" id="KW-0554">One-carbon metabolism</keyword>
<evidence type="ECO:0000256" key="7">
    <source>
        <dbReference type="RuleBase" id="RU004474"/>
    </source>
</evidence>
<dbReference type="Gene3D" id="3.30.428.10">
    <property type="entry name" value="HIT-like"/>
    <property type="match status" value="1"/>
</dbReference>
<evidence type="ECO:0000256" key="5">
    <source>
        <dbReference type="ARBA" id="ARBA00022857"/>
    </source>
</evidence>
<dbReference type="InterPro" id="IPR036265">
    <property type="entry name" value="HIT-like_sf"/>
</dbReference>
<dbReference type="PROSITE" id="PS51330">
    <property type="entry name" value="DHFR_2"/>
    <property type="match status" value="1"/>
</dbReference>
<organism evidence="9 10">
    <name type="scientific">Candidatus Campbellbacteria bacterium RIFOXYC2_FULL_35_25</name>
    <dbReference type="NCBI Taxonomy" id="1797582"/>
    <lineage>
        <taxon>Bacteria</taxon>
        <taxon>Candidatus Campbelliibacteriota</taxon>
    </lineage>
</organism>
<keyword evidence="5" id="KW-0521">NADP</keyword>
<dbReference type="PANTHER" id="PTHR48069">
    <property type="entry name" value="DIHYDROFOLATE REDUCTASE"/>
    <property type="match status" value="1"/>
</dbReference>
<evidence type="ECO:0000256" key="2">
    <source>
        <dbReference type="ARBA" id="ARBA00009539"/>
    </source>
</evidence>
<dbReference type="GO" id="GO:0046452">
    <property type="term" value="P:dihydrofolate metabolic process"/>
    <property type="evidence" value="ECO:0007669"/>
    <property type="project" value="TreeGrafter"/>
</dbReference>
<dbReference type="GO" id="GO:0006730">
    <property type="term" value="P:one-carbon metabolic process"/>
    <property type="evidence" value="ECO:0007669"/>
    <property type="project" value="UniProtKB-KW"/>
</dbReference>
<sequence>MSLNGVIGHKNQIPWYIPDDLKYFAKITTGHTVIMGRKTYESIIQKLGHPLKGRLSIVLTKKINYEVGEGCFVVESFEEALKISSGEVFVIGGEQIYELALPYADKIYLTIVEGHFDGDVFFPKINKNDWEEICIGKGKYDNIKYSFMKLKRKKFIDINHSRTPEQTAIMKKIEADGVCPFCMENFKKYHTKPIIKEGVWWMLTENFVPYKGTKLHLLIVYKHHAVKLEEIDPKAGTELVELLSWIEKKYNLDGGSLFMRFGETDLTGSSVNHIHLQIIVGEVGRSKESSPLRIKLGYKKAKD</sequence>
<dbReference type="SUPFAM" id="SSF53597">
    <property type="entry name" value="Dihydrofolate reductase-like"/>
    <property type="match status" value="1"/>
</dbReference>
<dbReference type="STRING" id="1797582.A2442_00775"/>
<evidence type="ECO:0000259" key="8">
    <source>
        <dbReference type="PROSITE" id="PS51330"/>
    </source>
</evidence>
<keyword evidence="6" id="KW-0560">Oxidoreductase</keyword>
<dbReference type="InterPro" id="IPR017925">
    <property type="entry name" value="DHFR_CS"/>
</dbReference>
<dbReference type="GO" id="GO:0050661">
    <property type="term" value="F:NADP binding"/>
    <property type="evidence" value="ECO:0007669"/>
    <property type="project" value="InterPro"/>
</dbReference>
<feature type="domain" description="DHFR" evidence="8">
    <location>
        <begin position="1"/>
        <end position="152"/>
    </location>
</feature>
<proteinExistence type="inferred from homology"/>
<dbReference type="InterPro" id="IPR001796">
    <property type="entry name" value="DHFR_dom"/>
</dbReference>
<dbReference type="CDD" id="cd00209">
    <property type="entry name" value="DHFR"/>
    <property type="match status" value="1"/>
</dbReference>
<dbReference type="PRINTS" id="PR00070">
    <property type="entry name" value="DHFR"/>
</dbReference>
<gene>
    <name evidence="9" type="ORF">A2442_00775</name>
</gene>
<dbReference type="SUPFAM" id="SSF54197">
    <property type="entry name" value="HIT-like"/>
    <property type="match status" value="1"/>
</dbReference>
<evidence type="ECO:0000256" key="4">
    <source>
        <dbReference type="ARBA" id="ARBA00022563"/>
    </source>
</evidence>
<evidence type="ECO:0000256" key="6">
    <source>
        <dbReference type="ARBA" id="ARBA00023002"/>
    </source>
</evidence>
<comment type="caution">
    <text evidence="9">The sequence shown here is derived from an EMBL/GenBank/DDBJ whole genome shotgun (WGS) entry which is preliminary data.</text>
</comment>
<dbReference type="PROSITE" id="PS00075">
    <property type="entry name" value="DHFR_1"/>
    <property type="match status" value="1"/>
</dbReference>
<evidence type="ECO:0000313" key="9">
    <source>
        <dbReference type="EMBL" id="OGD67290.1"/>
    </source>
</evidence>
<dbReference type="Proteomes" id="UP000179003">
    <property type="component" value="Unassembled WGS sequence"/>
</dbReference>
<dbReference type="EMBL" id="MFAE01000006">
    <property type="protein sequence ID" value="OGD67290.1"/>
    <property type="molecule type" value="Genomic_DNA"/>
</dbReference>
<dbReference type="EC" id="1.5.1.3" evidence="3"/>